<sequence length="401" mass="42280">MVAVAPAASTLAIPVFYQPMIDQQVIANISWGTPASKVIPTVVDTGSYGFWVAGPDAIVNSGSPYLGQMGSCNQTIDPAFHWPESSSHSGPYDEGKAVFLYGGGGKRIVCPTAVNDTMSFHNDYPPIENVQVASCDFIQIKSSSTTCRGAHYDKSIMGLAPIPAIQGGPLLHSELLKQGRLGSGVFSTWFDAQPADINEPQVGTLLFGAVPADKYTGDLVTLRNSGYERAETGYYYVGMPEVRAVHINGEGDGKKTTIPAANPDKLPQCLADSGTWGMTLPTDDKAFYAATGLEADRPFISPRYPAACADIPVDAAFELVFTGTDGKTASVKIPYRSLAEGEGQAPNTCRLNLQLGDNGCTLGGTFYASAFIAHDDEARTVQIAQGAVAGSAQGPPKGLRL</sequence>
<dbReference type="PANTHER" id="PTHR47966">
    <property type="entry name" value="BETA-SITE APP-CLEAVING ENZYME, ISOFORM A-RELATED"/>
    <property type="match status" value="1"/>
</dbReference>
<evidence type="ECO:0000313" key="3">
    <source>
        <dbReference type="EMBL" id="KAK8050890.1"/>
    </source>
</evidence>
<accession>A0ABR1TW60</accession>
<comment type="similarity">
    <text evidence="1">Belongs to the peptidase A1 family.</text>
</comment>
<protein>
    <recommendedName>
        <fullName evidence="2">Peptidase A1 domain-containing protein</fullName>
    </recommendedName>
</protein>
<evidence type="ECO:0000259" key="2">
    <source>
        <dbReference type="PROSITE" id="PS51767"/>
    </source>
</evidence>
<dbReference type="Pfam" id="PF00026">
    <property type="entry name" value="Asp"/>
    <property type="match status" value="1"/>
</dbReference>
<dbReference type="CDD" id="cd05471">
    <property type="entry name" value="pepsin_like"/>
    <property type="match status" value="1"/>
</dbReference>
<dbReference type="EMBL" id="JAQQWK010000002">
    <property type="protein sequence ID" value="KAK8050890.1"/>
    <property type="molecule type" value="Genomic_DNA"/>
</dbReference>
<reference evidence="3 4" key="1">
    <citation type="submission" date="2023-01" db="EMBL/GenBank/DDBJ databases">
        <title>Analysis of 21 Apiospora genomes using comparative genomics revels a genus with tremendous synthesis potential of carbohydrate active enzymes and secondary metabolites.</title>
        <authorList>
            <person name="Sorensen T."/>
        </authorList>
    </citation>
    <scope>NUCLEOTIDE SEQUENCE [LARGE SCALE GENOMIC DNA]</scope>
    <source>
        <strain evidence="3 4">CBS 33761</strain>
    </source>
</reference>
<keyword evidence="4" id="KW-1185">Reference proteome</keyword>
<dbReference type="Proteomes" id="UP001444661">
    <property type="component" value="Unassembled WGS sequence"/>
</dbReference>
<dbReference type="PANTHER" id="PTHR47966:SF51">
    <property type="entry name" value="BETA-SITE APP-CLEAVING ENZYME, ISOFORM A-RELATED"/>
    <property type="match status" value="1"/>
</dbReference>
<name>A0ABR1TW60_9PEZI</name>
<evidence type="ECO:0000256" key="1">
    <source>
        <dbReference type="ARBA" id="ARBA00007447"/>
    </source>
</evidence>
<gene>
    <name evidence="3" type="ORF">PG993_002275</name>
</gene>
<dbReference type="InterPro" id="IPR034164">
    <property type="entry name" value="Pepsin-like_dom"/>
</dbReference>
<feature type="domain" description="Peptidase A1" evidence="2">
    <location>
        <begin position="25"/>
        <end position="384"/>
    </location>
</feature>
<evidence type="ECO:0000313" key="4">
    <source>
        <dbReference type="Proteomes" id="UP001444661"/>
    </source>
</evidence>
<dbReference type="SUPFAM" id="SSF50630">
    <property type="entry name" value="Acid proteases"/>
    <property type="match status" value="1"/>
</dbReference>
<dbReference type="PROSITE" id="PS51767">
    <property type="entry name" value="PEPTIDASE_A1"/>
    <property type="match status" value="1"/>
</dbReference>
<comment type="caution">
    <text evidence="3">The sequence shown here is derived from an EMBL/GenBank/DDBJ whole genome shotgun (WGS) entry which is preliminary data.</text>
</comment>
<dbReference type="Gene3D" id="2.40.70.10">
    <property type="entry name" value="Acid Proteases"/>
    <property type="match status" value="2"/>
</dbReference>
<dbReference type="InterPro" id="IPR021109">
    <property type="entry name" value="Peptidase_aspartic_dom_sf"/>
</dbReference>
<dbReference type="InterPro" id="IPR033121">
    <property type="entry name" value="PEPTIDASE_A1"/>
</dbReference>
<organism evidence="3 4">
    <name type="scientific">Apiospora rasikravindrae</name>
    <dbReference type="NCBI Taxonomy" id="990691"/>
    <lineage>
        <taxon>Eukaryota</taxon>
        <taxon>Fungi</taxon>
        <taxon>Dikarya</taxon>
        <taxon>Ascomycota</taxon>
        <taxon>Pezizomycotina</taxon>
        <taxon>Sordariomycetes</taxon>
        <taxon>Xylariomycetidae</taxon>
        <taxon>Amphisphaeriales</taxon>
        <taxon>Apiosporaceae</taxon>
        <taxon>Apiospora</taxon>
    </lineage>
</organism>
<dbReference type="InterPro" id="IPR001461">
    <property type="entry name" value="Aspartic_peptidase_A1"/>
</dbReference>
<proteinExistence type="inferred from homology"/>